<proteinExistence type="predicted"/>
<evidence type="ECO:0000313" key="2">
    <source>
        <dbReference type="Proteomes" id="UP000179807"/>
    </source>
</evidence>
<dbReference type="Proteomes" id="UP000179807">
    <property type="component" value="Unassembled WGS sequence"/>
</dbReference>
<reference evidence="1" key="1">
    <citation type="submission" date="2016-10" db="EMBL/GenBank/DDBJ databases">
        <authorList>
            <person name="Benchimol M."/>
            <person name="Almeida L.G."/>
            <person name="Vasconcelos A.T."/>
            <person name="Perreira-Neves A."/>
            <person name="Rosa I.A."/>
            <person name="Tasca T."/>
            <person name="Bogo M.R."/>
            <person name="de Souza W."/>
        </authorList>
    </citation>
    <scope>NUCLEOTIDE SEQUENCE [LARGE SCALE GENOMIC DNA]</scope>
    <source>
        <strain evidence="1">K</strain>
    </source>
</reference>
<dbReference type="EMBL" id="MLAK01000904">
    <property type="protein sequence ID" value="OHT01600.1"/>
    <property type="molecule type" value="Genomic_DNA"/>
</dbReference>
<evidence type="ECO:0000313" key="1">
    <source>
        <dbReference type="EMBL" id="OHT01600.1"/>
    </source>
</evidence>
<dbReference type="GeneID" id="94828420"/>
<organism evidence="1 2">
    <name type="scientific">Tritrichomonas foetus</name>
    <dbReference type="NCBI Taxonomy" id="1144522"/>
    <lineage>
        <taxon>Eukaryota</taxon>
        <taxon>Metamonada</taxon>
        <taxon>Parabasalia</taxon>
        <taxon>Tritrichomonadida</taxon>
        <taxon>Tritrichomonadidae</taxon>
        <taxon>Tritrichomonas</taxon>
    </lineage>
</organism>
<protein>
    <submittedName>
        <fullName evidence="1">Uncharacterized protein</fullName>
    </submittedName>
</protein>
<gene>
    <name evidence="1" type="ORF">TRFO_07502</name>
</gene>
<name>A0A1J4JT43_9EUKA</name>
<dbReference type="VEuPathDB" id="TrichDB:TRFO_07502"/>
<comment type="caution">
    <text evidence="1">The sequence shown here is derived from an EMBL/GenBank/DDBJ whole genome shotgun (WGS) entry which is preliminary data.</text>
</comment>
<accession>A0A1J4JT43</accession>
<sequence length="591" mass="68957">MKTHNSHDIISSIIPMNDSWEISFDDNFKWDVNNFLTSIAKDKSKHYCYENLRKHYIIINLHSNNSKGDVKISENPFFSDPTIYFYKMGKYYKFDDQTDLLNMKRNKDTEETEITNNQKNSLFSNKSLSECFDQLLKDNAISFVLFEITPCSHLDYEIMSMKSINYLKISVPVLPFDTKNDLLITRDRIFAFFLVNQVPIVVQKEKTHFNNLDINDSDIILHVLMSPLFRYPQISSICPKYKLFYIHNDPENGEICEKEKAYIESKFSSNISSSTYKVSPLISIDLFINDVIIKLPKKENLEIQNFQSTILSEYTPKIPNFQMHFFEILDHKVLTKNQIANQLFSNLNSSNIICRNQNSKNRNSRNQSPRKQILNYPNNNKFHVFSFLDMGQKSSLMNAVYEITGNLYFDDNPSTVSLLTINRENEQQKQSVIYFTFHTRDRKKVCANAAVIANAILVSNIICIPILIPTNYLIECFEYAFTHFKQLTFGCELPDHFNSQSVTFVFVVDKNLSTISTEIACNILKIKNFLANYFDSNNQLYIIDQRTDEIRQKIYHNLKSKNFKSFNDIIDGLTAFSTVNTYAEFLELNDD</sequence>
<dbReference type="AlphaFoldDB" id="A0A1J4JT43"/>
<dbReference type="RefSeq" id="XP_068354736.1">
    <property type="nucleotide sequence ID" value="XM_068493716.1"/>
</dbReference>
<keyword evidence="2" id="KW-1185">Reference proteome</keyword>